<dbReference type="GO" id="GO:0005524">
    <property type="term" value="F:ATP binding"/>
    <property type="evidence" value="ECO:0007669"/>
    <property type="project" value="UniProtKB-KW"/>
</dbReference>
<evidence type="ECO:0000256" key="2">
    <source>
        <dbReference type="ARBA" id="ARBA00022840"/>
    </source>
</evidence>
<feature type="domain" description="Sigma-54 factor interaction" evidence="3">
    <location>
        <begin position="191"/>
        <end position="429"/>
    </location>
</feature>
<evidence type="ECO:0000313" key="4">
    <source>
        <dbReference type="EMBL" id="RAL21123.1"/>
    </source>
</evidence>
<dbReference type="RefSeq" id="WP_111730411.1">
    <property type="nucleotide sequence ID" value="NZ_QHKO01000006.1"/>
</dbReference>
<dbReference type="CDD" id="cd00009">
    <property type="entry name" value="AAA"/>
    <property type="match status" value="1"/>
</dbReference>
<comment type="caution">
    <text evidence="4">The sequence shown here is derived from an EMBL/GenBank/DDBJ whole genome shotgun (WGS) entry which is preliminary data.</text>
</comment>
<protein>
    <submittedName>
        <fullName evidence="4">Transcriptional regulator</fullName>
    </submittedName>
</protein>
<dbReference type="PANTHER" id="PTHR32071:SF14">
    <property type="entry name" value="TRANSCRIPTIONAL REGULATORY PROTEIN RTCR"/>
    <property type="match status" value="1"/>
</dbReference>
<dbReference type="OrthoDB" id="9770562at2"/>
<dbReference type="EMBL" id="QHKO01000006">
    <property type="protein sequence ID" value="RAL21123.1"/>
    <property type="molecule type" value="Genomic_DNA"/>
</dbReference>
<dbReference type="InterPro" id="IPR003593">
    <property type="entry name" value="AAA+_ATPase"/>
</dbReference>
<keyword evidence="2" id="KW-0067">ATP-binding</keyword>
<dbReference type="Gene3D" id="1.10.8.60">
    <property type="match status" value="1"/>
</dbReference>
<dbReference type="InterPro" id="IPR027417">
    <property type="entry name" value="P-loop_NTPase"/>
</dbReference>
<keyword evidence="1" id="KW-0547">Nucleotide-binding</keyword>
<dbReference type="Proteomes" id="UP000249169">
    <property type="component" value="Unassembled WGS sequence"/>
</dbReference>
<dbReference type="SUPFAM" id="SSF52540">
    <property type="entry name" value="P-loop containing nucleoside triphosphate hydrolases"/>
    <property type="match status" value="1"/>
</dbReference>
<proteinExistence type="predicted"/>
<dbReference type="InterPro" id="IPR009715">
    <property type="entry name" value="RtcR"/>
</dbReference>
<dbReference type="Pfam" id="PF25601">
    <property type="entry name" value="AAA_lid_14"/>
    <property type="match status" value="1"/>
</dbReference>
<accession>A0A328C2T2</accession>
<dbReference type="AlphaFoldDB" id="A0A328C2T2"/>
<dbReference type="Pfam" id="PF06956">
    <property type="entry name" value="RtcR"/>
    <property type="match status" value="1"/>
</dbReference>
<dbReference type="PROSITE" id="PS50045">
    <property type="entry name" value="SIGMA54_INTERACT_4"/>
    <property type="match status" value="1"/>
</dbReference>
<dbReference type="SMART" id="SM00382">
    <property type="entry name" value="AAA"/>
    <property type="match status" value="1"/>
</dbReference>
<dbReference type="Pfam" id="PF00158">
    <property type="entry name" value="Sigma54_activat"/>
    <property type="match status" value="1"/>
</dbReference>
<dbReference type="InterPro" id="IPR002078">
    <property type="entry name" value="Sigma_54_int"/>
</dbReference>
<evidence type="ECO:0000259" key="3">
    <source>
        <dbReference type="PROSITE" id="PS50045"/>
    </source>
</evidence>
<dbReference type="NCBIfam" id="NF038308">
    <property type="entry name" value="RNA_repair_RtcR"/>
    <property type="match status" value="1"/>
</dbReference>
<sequence>MNSTPRHKPTVVIGLVGSQLDKGSAPARWERWRPTVGICQQPDLLIERLELLYQASDRGLAERVRDDVVQVSPQTRVVLREFPLGDPWDFEEVFGALHDFSRAYDFQEREEEYLLHITTGTHVAQICMFLLAESRHIPARLLQSSPKGQRGAMKGVGGWRVIDLDLSRYDRLASRFVREQGEATTLLKGGIATRNAAFNRLIDELELVARRSREPILLTGPTGAGKTQLARRIYDLKVRQHQLGGDYVVVNCATLRGDGAMSALFGHRRGAYTGAAEGRAGLLKSADQGLVFLDEIAELGLDEQAMLLRALETRRFLPLGADAEVESDFQLIAGTNADLVERVERGLFRADLLARINLWSFELPGLAERREDIEPNLDYELQRYAERQGERVRLNREARERFLGFALSEAAVWRANFRDLSAAVVRMATLASGGVVTEEVVEGELRRLSRQWQRAGGAGASPRSGGDSGGSGGLAELGLEALDDFDAVQLRHVIAVCRRSASLSEAGRTLFAVSRARRRSRNDADRLRKYLKKFELDWESIGGGCLVAPVRGGD</sequence>
<evidence type="ECO:0000313" key="5">
    <source>
        <dbReference type="Proteomes" id="UP000249169"/>
    </source>
</evidence>
<dbReference type="InterPro" id="IPR058031">
    <property type="entry name" value="AAA_lid_NorR"/>
</dbReference>
<organism evidence="4 5">
    <name type="scientific">Lujinxingia litoralis</name>
    <dbReference type="NCBI Taxonomy" id="2211119"/>
    <lineage>
        <taxon>Bacteria</taxon>
        <taxon>Deltaproteobacteria</taxon>
        <taxon>Bradymonadales</taxon>
        <taxon>Lujinxingiaceae</taxon>
        <taxon>Lujinxingia</taxon>
    </lineage>
</organism>
<dbReference type="Gene3D" id="3.40.50.300">
    <property type="entry name" value="P-loop containing nucleotide triphosphate hydrolases"/>
    <property type="match status" value="1"/>
</dbReference>
<gene>
    <name evidence="4" type="ORF">DL240_13395</name>
</gene>
<reference evidence="4 5" key="1">
    <citation type="submission" date="2018-05" db="EMBL/GenBank/DDBJ databases">
        <title>Lujinxingia marina gen. nov. sp. nov., a new facultative anaerobic member of the class Deltaproteobacteria, and proposal of Lujinxingaceae fam. nov.</title>
        <authorList>
            <person name="Li C.-M."/>
        </authorList>
    </citation>
    <scope>NUCLEOTIDE SEQUENCE [LARGE SCALE GENOMIC DNA]</scope>
    <source>
        <strain evidence="4 5">B210</strain>
    </source>
</reference>
<keyword evidence="5" id="KW-1185">Reference proteome</keyword>
<dbReference type="PIRSF" id="PIRSF037354">
    <property type="entry name" value="Txn_actvtr_RtcR"/>
    <property type="match status" value="1"/>
</dbReference>
<dbReference type="PANTHER" id="PTHR32071">
    <property type="entry name" value="TRANSCRIPTIONAL REGULATORY PROTEIN"/>
    <property type="match status" value="1"/>
</dbReference>
<evidence type="ECO:0000256" key="1">
    <source>
        <dbReference type="ARBA" id="ARBA00022741"/>
    </source>
</evidence>
<dbReference type="InterPro" id="IPR017183">
    <property type="entry name" value="Sigma54_dep_tscrpt_act_RtcR"/>
</dbReference>
<dbReference type="GO" id="GO:0003700">
    <property type="term" value="F:DNA-binding transcription factor activity"/>
    <property type="evidence" value="ECO:0007669"/>
    <property type="project" value="InterPro"/>
</dbReference>
<name>A0A328C2T2_9DELT</name>